<feature type="transmembrane region" description="Helical" evidence="1">
    <location>
        <begin position="45"/>
        <end position="63"/>
    </location>
</feature>
<dbReference type="RefSeq" id="WP_095670671.1">
    <property type="nucleotide sequence ID" value="NZ_CP016769.1"/>
</dbReference>
<reference evidence="2 3" key="1">
    <citation type="submission" date="2016-07" db="EMBL/GenBank/DDBJ databases">
        <title>High microdiversification within the ubiquitous acI lineage of Actinobacteria.</title>
        <authorList>
            <person name="Neuenschwander S.M."/>
            <person name="Salcher M."/>
            <person name="Ghai R."/>
            <person name="Pernthaler J."/>
        </authorList>
    </citation>
    <scope>NUCLEOTIDE SEQUENCE [LARGE SCALE GENOMIC DNA]</scope>
    <source>
        <strain evidence="2">MMS-21-148</strain>
    </source>
</reference>
<protein>
    <recommendedName>
        <fullName evidence="4">Integral membrane protein</fullName>
    </recommendedName>
</protein>
<evidence type="ECO:0000313" key="3">
    <source>
        <dbReference type="Proteomes" id="UP000217144"/>
    </source>
</evidence>
<sequence>MSADPAKQARKRSIASALLYIEGAVVLSLGIWVGVMGITHEDREIPPLAGVLLFSLLGGLGLLACGRAYAQKKNWGRGPAVLANLIVLGVVKYQFEGGFLIGAIPLLLLAIPVLYFAVTIIPEERKKP</sequence>
<organism evidence="2 3">
    <name type="scientific">Candidatus Planktophila lacus</name>
    <dbReference type="NCBI Taxonomy" id="1884913"/>
    <lineage>
        <taxon>Bacteria</taxon>
        <taxon>Bacillati</taxon>
        <taxon>Actinomycetota</taxon>
        <taxon>Actinomycetes</taxon>
        <taxon>Candidatus Nanopelagicales</taxon>
        <taxon>Candidatus Nanopelagicaceae</taxon>
        <taxon>Candidatus Planktophila</taxon>
    </lineage>
</organism>
<name>A0AAC9YQD3_9ACTN</name>
<evidence type="ECO:0008006" key="4">
    <source>
        <dbReference type="Google" id="ProtNLM"/>
    </source>
</evidence>
<keyword evidence="3" id="KW-1185">Reference proteome</keyword>
<evidence type="ECO:0000313" key="2">
    <source>
        <dbReference type="EMBL" id="ASY10182.1"/>
    </source>
</evidence>
<feature type="transmembrane region" description="Helical" evidence="1">
    <location>
        <begin position="99"/>
        <end position="121"/>
    </location>
</feature>
<proteinExistence type="predicted"/>
<feature type="transmembrane region" description="Helical" evidence="1">
    <location>
        <begin position="17"/>
        <end position="39"/>
    </location>
</feature>
<keyword evidence="1" id="KW-1133">Transmembrane helix</keyword>
<keyword evidence="1" id="KW-0812">Transmembrane</keyword>
<keyword evidence="1" id="KW-0472">Membrane</keyword>
<gene>
    <name evidence="2" type="ORF">A1s21148_01155</name>
</gene>
<dbReference type="AlphaFoldDB" id="A0AAC9YQD3"/>
<dbReference type="Proteomes" id="UP000217144">
    <property type="component" value="Chromosome"/>
</dbReference>
<evidence type="ECO:0000256" key="1">
    <source>
        <dbReference type="SAM" id="Phobius"/>
    </source>
</evidence>
<accession>A0AAC9YQD3</accession>
<dbReference type="EMBL" id="CP016769">
    <property type="protein sequence ID" value="ASY10182.1"/>
    <property type="molecule type" value="Genomic_DNA"/>
</dbReference>
<dbReference type="KEGG" id="plan:A1s21148_01155"/>